<accession>A0ABN6SBT8</accession>
<dbReference type="Gene3D" id="2.60.40.4270">
    <property type="entry name" value="Listeria-Bacteroides repeat domain"/>
    <property type="match status" value="7"/>
</dbReference>
<dbReference type="SUPFAM" id="SSF52058">
    <property type="entry name" value="L domain-like"/>
    <property type="match status" value="1"/>
</dbReference>
<keyword evidence="5" id="KW-1185">Reference proteome</keyword>
<evidence type="ECO:0000256" key="2">
    <source>
        <dbReference type="SAM" id="MobiDB-lite"/>
    </source>
</evidence>
<comment type="subcellular location">
    <subcellularLocation>
        <location evidence="1">Cell envelope</location>
    </subcellularLocation>
</comment>
<name>A0ABN6SBT8_9BIFI</name>
<keyword evidence="3" id="KW-0812">Transmembrane</keyword>
<evidence type="ECO:0000256" key="3">
    <source>
        <dbReference type="SAM" id="Phobius"/>
    </source>
</evidence>
<reference evidence="4 5" key="1">
    <citation type="journal article" date="2023" name="Microbiol. Spectr.">
        <title>Symbiosis of Carpenter Bees with Uncharacterized Lactic Acid Bacteria Showing NAD Auxotrophy.</title>
        <authorList>
            <person name="Kawasaki S."/>
            <person name="Ozawa K."/>
            <person name="Mori T."/>
            <person name="Yamamoto A."/>
            <person name="Ito M."/>
            <person name="Ohkuma M."/>
            <person name="Sakamoto M."/>
            <person name="Matsutani M."/>
        </authorList>
    </citation>
    <scope>NUCLEOTIDE SEQUENCE [LARGE SCALE GENOMIC DNA]</scope>
    <source>
        <strain evidence="4 5">Kim37-2</strain>
    </source>
</reference>
<proteinExistence type="predicted"/>
<evidence type="ECO:0000256" key="1">
    <source>
        <dbReference type="ARBA" id="ARBA00004196"/>
    </source>
</evidence>
<keyword evidence="3" id="KW-1133">Transmembrane helix</keyword>
<dbReference type="InterPro" id="IPR032675">
    <property type="entry name" value="LRR_dom_sf"/>
</dbReference>
<evidence type="ECO:0000313" key="5">
    <source>
        <dbReference type="Proteomes" id="UP001321766"/>
    </source>
</evidence>
<dbReference type="EMBL" id="AP026798">
    <property type="protein sequence ID" value="BDR52280.1"/>
    <property type="molecule type" value="Genomic_DNA"/>
</dbReference>
<dbReference type="InterPro" id="IPR013378">
    <property type="entry name" value="InlB-like_B-rpt"/>
</dbReference>
<dbReference type="NCBIfam" id="TIGR02543">
    <property type="entry name" value="List_Bact_rpt"/>
    <property type="match status" value="1"/>
</dbReference>
<protein>
    <recommendedName>
        <fullName evidence="6">InlB B-repeat-containing protein</fullName>
    </recommendedName>
</protein>
<feature type="region of interest" description="Disordered" evidence="2">
    <location>
        <begin position="491"/>
        <end position="513"/>
    </location>
</feature>
<feature type="compositionally biased region" description="Low complexity" evidence="2">
    <location>
        <begin position="54"/>
        <end position="63"/>
    </location>
</feature>
<feature type="region of interest" description="Disordered" evidence="2">
    <location>
        <begin position="54"/>
        <end position="79"/>
    </location>
</feature>
<sequence>MVHANRTKYLRWVPRILTIVVVSVVLVVFAAAGVQALAGPGTANSDTAKAAAKSVAGKSAESAQNGSQPSEQTPPAPHLPIKRDGSFYGTFTDPKMAEAVARGFGASPYDAFTASMYQSTYVTIRGDGITNISGIEWFSYASTIIFEGDNNFRGYDLHILQGMYSLNEFGLNGGTHYTSDMIPYIKQYIPNLKKLDLERDGYGPDGSGLLTTLYSTFLGVSIDLDLSGNHLTSLSGLRGMPGLRNLDASGQVMNWPDLEQGGSVKPTSPYTLGGATSYNPNGRMTSYSASPSGGTFEPIQCAWTWPTTEKGVHSFSFSESGTYNGTSYTYSGTFSQDIKQPGVTFYGNGGTPTVITGWEPPGTTIYPPTVSWDHHRFTGWYTAAVGGSQLYFPTVINDKNITAWAHWEETPKVTVTFDSQGGSAVPAAQVYPGDRVAQPADPTKGVSIFRGWYTAPSGGSKWVFTTAVNANMTLYAQWTDPVVVTFNPNGGTGTPSPQSIMPGGRVGTPDATPSKGDSRFDGWFTAATGGRQWVFASDTVTTNMTLYAHWTDRLEVTFDTRGGSLVASQRVLPGELAIRPGTDPTKGDSRFDGWFTTASGNTPWAFATTPVNSNVTIYAHWTDQYTVKFDLNGGQGTIPDQRLYSGSKVTRPVNPTSGQMYVYFDGWYTASSGGRLWDFGTDTVTSDVTIYAHWYQTYWVGFHVGQYVSDGDSTEWVREGRTVPRPADPTRPDAAFVGWYTAYTGGDEWNFNTPINQNWNLYAHWKSYNVTFNPQNGETPTVKPVKPDVAMAEPTPRPTNPGKVFAGWYLAASGGNKWDFTNPVSGDMTLYAHWEDFRPLPAAGAKPVVRATGLVLGALTPVSALLGVAFIYHQRRASRSDKN</sequence>
<organism evidence="4 5">
    <name type="scientific">Bombiscardovia nodaiensis</name>
    <dbReference type="NCBI Taxonomy" id="2932181"/>
    <lineage>
        <taxon>Bacteria</taxon>
        <taxon>Bacillati</taxon>
        <taxon>Actinomycetota</taxon>
        <taxon>Actinomycetes</taxon>
        <taxon>Bifidobacteriales</taxon>
        <taxon>Bifidobacteriaceae</taxon>
        <taxon>Bombiscardovia</taxon>
    </lineage>
</organism>
<dbReference type="Pfam" id="PF09479">
    <property type="entry name" value="Flg_new"/>
    <property type="match status" value="7"/>
</dbReference>
<dbReference type="InterPro" id="IPR042229">
    <property type="entry name" value="Listeria/Bacterioides_rpt_sf"/>
</dbReference>
<feature type="transmembrane region" description="Helical" evidence="3">
    <location>
        <begin position="851"/>
        <end position="872"/>
    </location>
</feature>
<keyword evidence="3" id="KW-0472">Membrane</keyword>
<dbReference type="Gene3D" id="3.80.10.10">
    <property type="entry name" value="Ribonuclease Inhibitor"/>
    <property type="match status" value="1"/>
</dbReference>
<gene>
    <name evidence="4" type="ORF">KIM372_01870</name>
</gene>
<evidence type="ECO:0000313" key="4">
    <source>
        <dbReference type="EMBL" id="BDR52280.1"/>
    </source>
</evidence>
<dbReference type="Proteomes" id="UP001321766">
    <property type="component" value="Chromosome"/>
</dbReference>
<evidence type="ECO:0008006" key="6">
    <source>
        <dbReference type="Google" id="ProtNLM"/>
    </source>
</evidence>